<dbReference type="EMBL" id="HBIV01017896">
    <property type="protein sequence ID" value="CAE0661401.1"/>
    <property type="molecule type" value="Transcribed_RNA"/>
</dbReference>
<sequence>MHIIYMSVCVCKISFVAWNMHNVDSFVLGFGRKHLNSIWTHLHFPEEDFTHHSTKAIEKDQIKFAANEDECSPLINGYSRHSPRLARNGLPVCRLYARHFGGDLTIQVMENHGTDVFVTIPKDGEVPEALPESLVGEVELA</sequence>
<dbReference type="Gene3D" id="3.30.565.10">
    <property type="entry name" value="Histidine kinase-like ATPase, C-terminal domain"/>
    <property type="match status" value="1"/>
</dbReference>
<organism evidence="1">
    <name type="scientific">Lotharella globosa</name>
    <dbReference type="NCBI Taxonomy" id="91324"/>
    <lineage>
        <taxon>Eukaryota</taxon>
        <taxon>Sar</taxon>
        <taxon>Rhizaria</taxon>
        <taxon>Cercozoa</taxon>
        <taxon>Chlorarachniophyceae</taxon>
        <taxon>Lotharella</taxon>
    </lineage>
</organism>
<reference evidence="1" key="1">
    <citation type="submission" date="2021-01" db="EMBL/GenBank/DDBJ databases">
        <authorList>
            <person name="Corre E."/>
            <person name="Pelletier E."/>
            <person name="Niang G."/>
            <person name="Scheremetjew M."/>
            <person name="Finn R."/>
            <person name="Kale V."/>
            <person name="Holt S."/>
            <person name="Cochrane G."/>
            <person name="Meng A."/>
            <person name="Brown T."/>
            <person name="Cohen L."/>
        </authorList>
    </citation>
    <scope>NUCLEOTIDE SEQUENCE</scope>
    <source>
        <strain evidence="1">CCCM811</strain>
    </source>
</reference>
<dbReference type="AlphaFoldDB" id="A0A7S3YTG3"/>
<accession>A0A7S3YTG3</accession>
<evidence type="ECO:0008006" key="2">
    <source>
        <dbReference type="Google" id="ProtNLM"/>
    </source>
</evidence>
<proteinExistence type="predicted"/>
<protein>
    <recommendedName>
        <fullName evidence="2">Protein-serine/threonine kinase</fullName>
    </recommendedName>
</protein>
<gene>
    <name evidence="1" type="ORF">LGLO00237_LOCUS12992</name>
</gene>
<evidence type="ECO:0000313" key="1">
    <source>
        <dbReference type="EMBL" id="CAE0661401.1"/>
    </source>
</evidence>
<dbReference type="InterPro" id="IPR036890">
    <property type="entry name" value="HATPase_C_sf"/>
</dbReference>
<dbReference type="SUPFAM" id="SSF55874">
    <property type="entry name" value="ATPase domain of HSP90 chaperone/DNA topoisomerase II/histidine kinase"/>
    <property type="match status" value="1"/>
</dbReference>
<name>A0A7S3YTG3_9EUKA</name>